<dbReference type="PANTHER" id="PTHR11440">
    <property type="entry name" value="LECITHIN-CHOLESTEROL ACYLTRANSFERASE-RELATED"/>
    <property type="match status" value="1"/>
</dbReference>
<dbReference type="OrthoDB" id="190846at2759"/>
<accession>A0A023B5G1</accession>
<dbReference type="OMA" id="GIHAIDY"/>
<evidence type="ECO:0000313" key="3">
    <source>
        <dbReference type="Proteomes" id="UP000019763"/>
    </source>
</evidence>
<dbReference type="AlphaFoldDB" id="A0A023B5G1"/>
<organism evidence="2 3">
    <name type="scientific">Gregarina niphandrodes</name>
    <name type="common">Septate eugregarine</name>
    <dbReference type="NCBI Taxonomy" id="110365"/>
    <lineage>
        <taxon>Eukaryota</taxon>
        <taxon>Sar</taxon>
        <taxon>Alveolata</taxon>
        <taxon>Apicomplexa</taxon>
        <taxon>Conoidasida</taxon>
        <taxon>Gregarinasina</taxon>
        <taxon>Eugregarinorida</taxon>
        <taxon>Gregarinidae</taxon>
        <taxon>Gregarina</taxon>
    </lineage>
</organism>
<evidence type="ECO:0000256" key="1">
    <source>
        <dbReference type="SAM" id="SignalP"/>
    </source>
</evidence>
<dbReference type="eggNOG" id="KOG2369">
    <property type="taxonomic scope" value="Eukaryota"/>
</dbReference>
<reference evidence="2" key="1">
    <citation type="submission" date="2013-12" db="EMBL/GenBank/DDBJ databases">
        <authorList>
            <person name="Omoto C.K."/>
            <person name="Sibley D."/>
            <person name="Venepally P."/>
            <person name="Hadjithomas M."/>
            <person name="Karamycheva S."/>
            <person name="Brunk B."/>
            <person name="Roos D."/>
            <person name="Caler E."/>
            <person name="Lorenzi H."/>
        </authorList>
    </citation>
    <scope>NUCLEOTIDE SEQUENCE</scope>
</reference>
<dbReference type="InterPro" id="IPR029058">
    <property type="entry name" value="AB_hydrolase_fold"/>
</dbReference>
<proteinExistence type="predicted"/>
<keyword evidence="3" id="KW-1185">Reference proteome</keyword>
<dbReference type="InterPro" id="IPR003386">
    <property type="entry name" value="LACT/PDAT_acylTrfase"/>
</dbReference>
<keyword evidence="1" id="KW-0732">Signal</keyword>
<dbReference type="Proteomes" id="UP000019763">
    <property type="component" value="Unassembled WGS sequence"/>
</dbReference>
<dbReference type="Gene3D" id="3.40.50.1820">
    <property type="entry name" value="alpha/beta hydrolase"/>
    <property type="match status" value="1"/>
</dbReference>
<dbReference type="RefSeq" id="XP_011130818.1">
    <property type="nucleotide sequence ID" value="XM_011132516.1"/>
</dbReference>
<feature type="signal peptide" evidence="1">
    <location>
        <begin position="1"/>
        <end position="23"/>
    </location>
</feature>
<evidence type="ECO:0000313" key="2">
    <source>
        <dbReference type="EMBL" id="EZG60709.1"/>
    </source>
</evidence>
<dbReference type="VEuPathDB" id="CryptoDB:GNI_089950"/>
<keyword evidence="2" id="KW-0808">Transferase</keyword>
<dbReference type="SUPFAM" id="SSF53474">
    <property type="entry name" value="alpha/beta-Hydrolases"/>
    <property type="match status" value="1"/>
</dbReference>
<sequence length="452" mass="51360">MVLLKRPSLLLALVLSGGRGVCGEGHPLVLIPGITGTGLLAKLSEESEYFSCRNQWEVETQDDRDDPPVLGGEVSVLGKGPVGVEVGQWYRTWLTLDTFRPPESHQECWYKVMGLRYQKPLMKWHSLGTWVDPPGVETRVDDGLHGVDYLDYLAGYGLSPTRYYHDLINGVLAAFPHYQKNVNFTAFGYDWRLPPWQLDWNSLTKHIEDLHSRQGKPVVLISHSMGSLWLNYYLNTYTTTRWKRQHIRALISINGANGGSFKTLRALISGYSPITFSWFDYLKIPQLISLPKVRTLCQTYPALFSLLPNDVIYGPDSHVVTYKDSHGTQQRYTLQNWTDTLPSNELKDQIESVKTTLGNVGLQDPEVEYYCLYSIQNEQSTEFRYSYDTGTFDKDPSIQYTWGDGTIAAPSLTYCRAWDSTRMVKVFKGIDHMFALRDSAVISSVVNILSNL</sequence>
<name>A0A023B5G1_GRENI</name>
<comment type="caution">
    <text evidence="2">The sequence shown here is derived from an EMBL/GenBank/DDBJ whole genome shotgun (WGS) entry which is preliminary data.</text>
</comment>
<gene>
    <name evidence="2" type="ORF">GNI_089950</name>
</gene>
<feature type="chain" id="PRO_5001515062" evidence="1">
    <location>
        <begin position="24"/>
        <end position="452"/>
    </location>
</feature>
<dbReference type="GeneID" id="22913232"/>
<dbReference type="GO" id="GO:0006629">
    <property type="term" value="P:lipid metabolic process"/>
    <property type="evidence" value="ECO:0007669"/>
    <property type="project" value="InterPro"/>
</dbReference>
<keyword evidence="2" id="KW-0012">Acyltransferase</keyword>
<dbReference type="Pfam" id="PF02450">
    <property type="entry name" value="LCAT"/>
    <property type="match status" value="1"/>
</dbReference>
<protein>
    <submittedName>
        <fullName evidence="2">Lecithin:cholesterol acyltransferase</fullName>
    </submittedName>
</protein>
<dbReference type="GO" id="GO:0008374">
    <property type="term" value="F:O-acyltransferase activity"/>
    <property type="evidence" value="ECO:0007669"/>
    <property type="project" value="InterPro"/>
</dbReference>
<dbReference type="EMBL" id="AFNH02000672">
    <property type="protein sequence ID" value="EZG60709.1"/>
    <property type="molecule type" value="Genomic_DNA"/>
</dbReference>